<dbReference type="Proteomes" id="UP001159363">
    <property type="component" value="Chromosome 4"/>
</dbReference>
<dbReference type="InterPro" id="IPR040357">
    <property type="entry name" value="Vma22/CCDC115"/>
</dbReference>
<evidence type="ECO:0000313" key="2">
    <source>
        <dbReference type="EMBL" id="KAJ8883571.1"/>
    </source>
</evidence>
<gene>
    <name evidence="2" type="ORF">PR048_015415</name>
</gene>
<evidence type="ECO:0000256" key="1">
    <source>
        <dbReference type="ARBA" id="ARBA00093634"/>
    </source>
</evidence>
<reference evidence="2 3" key="1">
    <citation type="submission" date="2023-02" db="EMBL/GenBank/DDBJ databases">
        <title>LHISI_Scaffold_Assembly.</title>
        <authorList>
            <person name="Stuart O.P."/>
            <person name="Cleave R."/>
            <person name="Magrath M.J.L."/>
            <person name="Mikheyev A.S."/>
        </authorList>
    </citation>
    <scope>NUCLEOTIDE SEQUENCE [LARGE SCALE GENOMIC DNA]</scope>
    <source>
        <strain evidence="2">Daus_M_001</strain>
        <tissue evidence="2">Leg muscle</tissue>
    </source>
</reference>
<accession>A0ABQ9HGW2</accession>
<dbReference type="EMBL" id="JARBHB010000005">
    <property type="protein sequence ID" value="KAJ8883571.1"/>
    <property type="molecule type" value="Genomic_DNA"/>
</dbReference>
<keyword evidence="3" id="KW-1185">Reference proteome</keyword>
<sequence length="181" mass="20367">MWEEVRNVQLVVGGGQNGCVCMQMDAVCRQLDVLAVEMLELMQEQLRVKAQLTDVMKNGFLNLAKARYISGNTSISALQLPSEDHDLRAQTTVVREGGLLQLVTPESQQMAYGEGEEFEKSTDPLQWFGVLVPRNLRQAQSNFHSALEWAVDGANVQLRLQHCHNRYLLLLKVKQELASSQ</sequence>
<proteinExistence type="predicted"/>
<dbReference type="PANTHER" id="PTHR31996:SF2">
    <property type="entry name" value="COILED-COIL DOMAIN-CONTAINING PROTEIN 115"/>
    <property type="match status" value="1"/>
</dbReference>
<dbReference type="Pfam" id="PF21730">
    <property type="entry name" value="Vma22_CCDC115"/>
    <property type="match status" value="1"/>
</dbReference>
<protein>
    <recommendedName>
        <fullName evidence="1">Vacuolar ATPase assembly protein VMA22</fullName>
    </recommendedName>
</protein>
<comment type="caution">
    <text evidence="2">The sequence shown here is derived from an EMBL/GenBank/DDBJ whole genome shotgun (WGS) entry which is preliminary data.</text>
</comment>
<dbReference type="PANTHER" id="PTHR31996">
    <property type="entry name" value="COILED-COIL DOMAIN-CONTAINING PROTEIN 115"/>
    <property type="match status" value="1"/>
</dbReference>
<organism evidence="2 3">
    <name type="scientific">Dryococelus australis</name>
    <dbReference type="NCBI Taxonomy" id="614101"/>
    <lineage>
        <taxon>Eukaryota</taxon>
        <taxon>Metazoa</taxon>
        <taxon>Ecdysozoa</taxon>
        <taxon>Arthropoda</taxon>
        <taxon>Hexapoda</taxon>
        <taxon>Insecta</taxon>
        <taxon>Pterygota</taxon>
        <taxon>Neoptera</taxon>
        <taxon>Polyneoptera</taxon>
        <taxon>Phasmatodea</taxon>
        <taxon>Verophasmatodea</taxon>
        <taxon>Anareolatae</taxon>
        <taxon>Phasmatidae</taxon>
        <taxon>Eurycanthinae</taxon>
        <taxon>Dryococelus</taxon>
    </lineage>
</organism>
<dbReference type="Gene3D" id="1.10.287.3240">
    <property type="match status" value="1"/>
</dbReference>
<name>A0ABQ9HGW2_9NEOP</name>
<evidence type="ECO:0000313" key="3">
    <source>
        <dbReference type="Proteomes" id="UP001159363"/>
    </source>
</evidence>